<evidence type="ECO:0000256" key="3">
    <source>
        <dbReference type="ARBA" id="ARBA00022448"/>
    </source>
</evidence>
<keyword evidence="5" id="KW-0812">Transmembrane</keyword>
<dbReference type="InterPro" id="IPR051906">
    <property type="entry name" value="TolC-like"/>
</dbReference>
<dbReference type="PANTHER" id="PTHR30026">
    <property type="entry name" value="OUTER MEMBRANE PROTEIN TOLC"/>
    <property type="match status" value="1"/>
</dbReference>
<sequence>MALENNLDLKYTTLRANTALINHRQAKANILPSLNGNYNIGVNNGRSIDPFTNDFINQELTFSNARLNLDATIFNGFRILNTVKQQRYNRLASEMEIEEAKQTLILNVTLAYLQVLNQTDVLTLAKDRLIVTNKQLKQQEDLYNEEFGNPADFADIKGQKTIDETNILIAESSLNNAKLSLAQLLNTDADITADKASILLDFKEYTLSSEDVFKDAMQNLATFKAQELRVKAAKKGVQVARAQYIPEISFFGQINTNYSSVAETFTETGSEIIETGDFVTVNNEQLSVFTDRTQFRGESIDYLDQFDNNLNTVVGIAVDIPLFNGFRAKNNVALEKIRAEESLIELERTSQQVKNAIDQVHFDMQTAYDRYQSLQNQVAAFEESYRVNEIRFNNGVSNFIAYITSKNNLDNARTNLTNAQYEYLLRVKVLEFYRGNTL</sequence>
<evidence type="ECO:0000256" key="1">
    <source>
        <dbReference type="ARBA" id="ARBA00004442"/>
    </source>
</evidence>
<dbReference type="InterPro" id="IPR003423">
    <property type="entry name" value="OMP_efflux"/>
</dbReference>
<evidence type="ECO:0000256" key="2">
    <source>
        <dbReference type="ARBA" id="ARBA00007613"/>
    </source>
</evidence>
<evidence type="ECO:0000313" key="9">
    <source>
        <dbReference type="EMBL" id="GAA0730125.1"/>
    </source>
</evidence>
<dbReference type="EMBL" id="BAAAGE010000004">
    <property type="protein sequence ID" value="GAA0730125.1"/>
    <property type="molecule type" value="Genomic_DNA"/>
</dbReference>
<comment type="caution">
    <text evidence="9">The sequence shown here is derived from an EMBL/GenBank/DDBJ whole genome shotgun (WGS) entry which is preliminary data.</text>
</comment>
<comment type="similarity">
    <text evidence="2">Belongs to the outer membrane factor (OMF) (TC 1.B.17) family.</text>
</comment>
<keyword evidence="10" id="KW-1185">Reference proteome</keyword>
<organism evidence="9 10">
    <name type="scientific">Aquimarina litoralis</name>
    <dbReference type="NCBI Taxonomy" id="584605"/>
    <lineage>
        <taxon>Bacteria</taxon>
        <taxon>Pseudomonadati</taxon>
        <taxon>Bacteroidota</taxon>
        <taxon>Flavobacteriia</taxon>
        <taxon>Flavobacteriales</taxon>
        <taxon>Flavobacteriaceae</taxon>
        <taxon>Aquimarina</taxon>
    </lineage>
</organism>
<accession>A0ABN1J6C8</accession>
<keyword evidence="8" id="KW-0175">Coiled coil</keyword>
<evidence type="ECO:0000256" key="7">
    <source>
        <dbReference type="ARBA" id="ARBA00023237"/>
    </source>
</evidence>
<keyword evidence="3" id="KW-0813">Transport</keyword>
<name>A0ABN1J6C8_9FLAO</name>
<feature type="coiled-coil region" evidence="8">
    <location>
        <begin position="336"/>
        <end position="384"/>
    </location>
</feature>
<dbReference type="SUPFAM" id="SSF56954">
    <property type="entry name" value="Outer membrane efflux proteins (OEP)"/>
    <property type="match status" value="1"/>
</dbReference>
<protein>
    <submittedName>
        <fullName evidence="9">TolC family protein</fullName>
    </submittedName>
</protein>
<keyword evidence="7" id="KW-0998">Cell outer membrane</keyword>
<evidence type="ECO:0000256" key="5">
    <source>
        <dbReference type="ARBA" id="ARBA00022692"/>
    </source>
</evidence>
<keyword evidence="4" id="KW-1134">Transmembrane beta strand</keyword>
<evidence type="ECO:0000313" key="10">
    <source>
        <dbReference type="Proteomes" id="UP001501758"/>
    </source>
</evidence>
<reference evidence="9 10" key="1">
    <citation type="journal article" date="2019" name="Int. J. Syst. Evol. Microbiol.">
        <title>The Global Catalogue of Microorganisms (GCM) 10K type strain sequencing project: providing services to taxonomists for standard genome sequencing and annotation.</title>
        <authorList>
            <consortium name="The Broad Institute Genomics Platform"/>
            <consortium name="The Broad Institute Genome Sequencing Center for Infectious Disease"/>
            <person name="Wu L."/>
            <person name="Ma J."/>
        </authorList>
    </citation>
    <scope>NUCLEOTIDE SEQUENCE [LARGE SCALE GENOMIC DNA]</scope>
    <source>
        <strain evidence="9 10">JCM 15974</strain>
    </source>
</reference>
<comment type="subcellular location">
    <subcellularLocation>
        <location evidence="1">Cell outer membrane</location>
    </subcellularLocation>
</comment>
<evidence type="ECO:0000256" key="4">
    <source>
        <dbReference type="ARBA" id="ARBA00022452"/>
    </source>
</evidence>
<gene>
    <name evidence="9" type="ORF">GCM10009430_41060</name>
</gene>
<keyword evidence="6" id="KW-0472">Membrane</keyword>
<dbReference type="Proteomes" id="UP001501758">
    <property type="component" value="Unassembled WGS sequence"/>
</dbReference>
<dbReference type="PANTHER" id="PTHR30026:SF20">
    <property type="entry name" value="OUTER MEMBRANE PROTEIN TOLC"/>
    <property type="match status" value="1"/>
</dbReference>
<evidence type="ECO:0000256" key="6">
    <source>
        <dbReference type="ARBA" id="ARBA00023136"/>
    </source>
</evidence>
<evidence type="ECO:0000256" key="8">
    <source>
        <dbReference type="SAM" id="Coils"/>
    </source>
</evidence>
<dbReference type="Gene3D" id="1.20.1600.10">
    <property type="entry name" value="Outer membrane efflux proteins (OEP)"/>
    <property type="match status" value="1"/>
</dbReference>
<proteinExistence type="inferred from homology"/>
<dbReference type="Pfam" id="PF02321">
    <property type="entry name" value="OEP"/>
    <property type="match status" value="2"/>
</dbReference>